<name>A0A4Y2SEB2_ARAVE</name>
<evidence type="ECO:0000313" key="2">
    <source>
        <dbReference type="EMBL" id="GBN85585.1"/>
    </source>
</evidence>
<comment type="caution">
    <text evidence="2">The sequence shown here is derived from an EMBL/GenBank/DDBJ whole genome shotgun (WGS) entry which is preliminary data.</text>
</comment>
<evidence type="ECO:0000313" key="3">
    <source>
        <dbReference type="Proteomes" id="UP000499080"/>
    </source>
</evidence>
<dbReference type="EMBL" id="BGPR01020848">
    <property type="protein sequence ID" value="GBN85585.1"/>
    <property type="molecule type" value="Genomic_DNA"/>
</dbReference>
<keyword evidence="3" id="KW-1185">Reference proteome</keyword>
<reference evidence="2 3" key="1">
    <citation type="journal article" date="2019" name="Sci. Rep.">
        <title>Orb-weaving spider Araneus ventricosus genome elucidates the spidroin gene catalogue.</title>
        <authorList>
            <person name="Kono N."/>
            <person name="Nakamura H."/>
            <person name="Ohtoshi R."/>
            <person name="Moran D.A.P."/>
            <person name="Shinohara A."/>
            <person name="Yoshida Y."/>
            <person name="Fujiwara M."/>
            <person name="Mori M."/>
            <person name="Tomita M."/>
            <person name="Arakawa K."/>
        </authorList>
    </citation>
    <scope>NUCLEOTIDE SEQUENCE [LARGE SCALE GENOMIC DNA]</scope>
</reference>
<evidence type="ECO:0000313" key="1">
    <source>
        <dbReference type="EMBL" id="GBN85570.1"/>
    </source>
</evidence>
<dbReference type="AlphaFoldDB" id="A0A4Y2SEB2"/>
<protein>
    <submittedName>
        <fullName evidence="2">Uncharacterized protein</fullName>
    </submittedName>
</protein>
<sequence>MGQSSLDSMNHCHSTKGRGVLVVRSRLRDQKFPGSKPESAVCTGLLQVKSYIRAEESSDSVVQKFGEGCQLRCCPRHLTALQNCDGRTKIAYELLPKHNVNK</sequence>
<gene>
    <name evidence="1" type="ORF">AVEN_134851_1</name>
    <name evidence="2" type="ORF">AVEN_15760_1</name>
</gene>
<dbReference type="EMBL" id="BGPR01020842">
    <property type="protein sequence ID" value="GBN85570.1"/>
    <property type="molecule type" value="Genomic_DNA"/>
</dbReference>
<proteinExistence type="predicted"/>
<organism evidence="2 3">
    <name type="scientific">Araneus ventricosus</name>
    <name type="common">Orbweaver spider</name>
    <name type="synonym">Epeira ventricosa</name>
    <dbReference type="NCBI Taxonomy" id="182803"/>
    <lineage>
        <taxon>Eukaryota</taxon>
        <taxon>Metazoa</taxon>
        <taxon>Ecdysozoa</taxon>
        <taxon>Arthropoda</taxon>
        <taxon>Chelicerata</taxon>
        <taxon>Arachnida</taxon>
        <taxon>Araneae</taxon>
        <taxon>Araneomorphae</taxon>
        <taxon>Entelegynae</taxon>
        <taxon>Araneoidea</taxon>
        <taxon>Araneidae</taxon>
        <taxon>Araneus</taxon>
    </lineage>
</organism>
<accession>A0A4Y2SEB2</accession>
<dbReference type="Proteomes" id="UP000499080">
    <property type="component" value="Unassembled WGS sequence"/>
</dbReference>